<accession>A0A9P7ERZ1</accession>
<feature type="compositionally biased region" description="Low complexity" evidence="1">
    <location>
        <begin position="391"/>
        <end position="416"/>
    </location>
</feature>
<feature type="region of interest" description="Disordered" evidence="1">
    <location>
        <begin position="596"/>
        <end position="661"/>
    </location>
</feature>
<evidence type="ECO:0000313" key="2">
    <source>
        <dbReference type="EMBL" id="KAG2086826.1"/>
    </source>
</evidence>
<feature type="compositionally biased region" description="Polar residues" evidence="1">
    <location>
        <begin position="596"/>
        <end position="605"/>
    </location>
</feature>
<organism evidence="2 3">
    <name type="scientific">Suillus discolor</name>
    <dbReference type="NCBI Taxonomy" id="1912936"/>
    <lineage>
        <taxon>Eukaryota</taxon>
        <taxon>Fungi</taxon>
        <taxon>Dikarya</taxon>
        <taxon>Basidiomycota</taxon>
        <taxon>Agaricomycotina</taxon>
        <taxon>Agaricomycetes</taxon>
        <taxon>Agaricomycetidae</taxon>
        <taxon>Boletales</taxon>
        <taxon>Suillineae</taxon>
        <taxon>Suillaceae</taxon>
        <taxon>Suillus</taxon>
    </lineage>
</organism>
<protein>
    <submittedName>
        <fullName evidence="2">Uncharacterized protein</fullName>
    </submittedName>
</protein>
<comment type="caution">
    <text evidence="2">The sequence shown here is derived from an EMBL/GenBank/DDBJ whole genome shotgun (WGS) entry which is preliminary data.</text>
</comment>
<feature type="compositionally biased region" description="Basic residues" evidence="1">
    <location>
        <begin position="208"/>
        <end position="221"/>
    </location>
</feature>
<reference evidence="2" key="1">
    <citation type="journal article" date="2020" name="New Phytol.">
        <title>Comparative genomics reveals dynamic genome evolution in host specialist ectomycorrhizal fungi.</title>
        <authorList>
            <person name="Lofgren L.A."/>
            <person name="Nguyen N.H."/>
            <person name="Vilgalys R."/>
            <person name="Ruytinx J."/>
            <person name="Liao H.L."/>
            <person name="Branco S."/>
            <person name="Kuo A."/>
            <person name="LaButti K."/>
            <person name="Lipzen A."/>
            <person name="Andreopoulos W."/>
            <person name="Pangilinan J."/>
            <person name="Riley R."/>
            <person name="Hundley H."/>
            <person name="Na H."/>
            <person name="Barry K."/>
            <person name="Grigoriev I.V."/>
            <person name="Stajich J.E."/>
            <person name="Kennedy P.G."/>
        </authorList>
    </citation>
    <scope>NUCLEOTIDE SEQUENCE</scope>
    <source>
        <strain evidence="2">FC423</strain>
    </source>
</reference>
<feature type="region of interest" description="Disordered" evidence="1">
    <location>
        <begin position="144"/>
        <end position="170"/>
    </location>
</feature>
<feature type="compositionally biased region" description="Polar residues" evidence="1">
    <location>
        <begin position="269"/>
        <end position="279"/>
    </location>
</feature>
<feature type="region of interest" description="Disordered" evidence="1">
    <location>
        <begin position="185"/>
        <end position="237"/>
    </location>
</feature>
<proteinExistence type="predicted"/>
<feature type="region of interest" description="Disordered" evidence="1">
    <location>
        <begin position="257"/>
        <end position="332"/>
    </location>
</feature>
<dbReference type="RefSeq" id="XP_041285032.1">
    <property type="nucleotide sequence ID" value="XM_041440732.1"/>
</dbReference>
<dbReference type="AlphaFoldDB" id="A0A9P7ERZ1"/>
<keyword evidence="3" id="KW-1185">Reference proteome</keyword>
<evidence type="ECO:0000256" key="1">
    <source>
        <dbReference type="SAM" id="MobiDB-lite"/>
    </source>
</evidence>
<dbReference type="GeneID" id="64702991"/>
<evidence type="ECO:0000313" key="3">
    <source>
        <dbReference type="Proteomes" id="UP000823399"/>
    </source>
</evidence>
<dbReference type="Proteomes" id="UP000823399">
    <property type="component" value="Unassembled WGS sequence"/>
</dbReference>
<name>A0A9P7ERZ1_9AGAM</name>
<sequence>MSTPVQSLLADLKASTAQLVGIIAGAQHIPAGSVDIQLALTKQVTTLLADIIQAHEKGEYIPGIVVSCSKELMRVRSMTPRALPNWHGIGHDDPRVARHAWRKQVRAWEALGDNSCDLPVVPNPSTGPLTVNLLSPPVPSPTPVPSPAPVIPSPPVVAGPSGKTGTEFRDKGKGKAISVDLELEVGGSNKRKSPMISGHSSQPPKSAMKGRKRVKSTRLPKSKPFVESEDDEDPIVQPISRRVPEVVLPQLSTIVVRTPQLPRSPGSPKKQSFGPTSLTAGRRPEVMESPVSRPEARATSSSRPEVEESSDDTSSALDGDPLANTTFDITIPGPIPQNNPCHYCVKEDWPCATRFDKRTNLPCLSCIRCSTKKIKCNPASLGSPPKRIRGKSTTGRTRSKTSAPAPSTAPSPSLSRARTRSQSRGPSRTPAIPAATTPQVQSRGHSKTITTKKTPDLHLRQLVTVRSLSFAVPRAALDVPMPDLHSMAIAIQDGAARIAILEARVQEQDAKIDTLQCLHESLRCTVVDRHPSFSLLDTPADATILLDQSGPHPSISPLPSALSNLIDLDISVMQPTPLTVEDGSAMVGLMVEPTQVQPEGPQSSGEIVLPDEPGNLLPESSGNIVVPNEPGNLLPEYDSSDEELDVEGKVDLPGEEVEMAT</sequence>
<dbReference type="OrthoDB" id="2682762at2759"/>
<feature type="region of interest" description="Disordered" evidence="1">
    <location>
        <begin position="378"/>
        <end position="450"/>
    </location>
</feature>
<dbReference type="EMBL" id="JABBWM010000140">
    <property type="protein sequence ID" value="KAG2086826.1"/>
    <property type="molecule type" value="Genomic_DNA"/>
</dbReference>
<feature type="compositionally biased region" description="Polar residues" evidence="1">
    <location>
        <begin position="436"/>
        <end position="450"/>
    </location>
</feature>
<gene>
    <name evidence="2" type="ORF">F5147DRAFT_764906</name>
</gene>
<feature type="compositionally biased region" description="Pro residues" evidence="1">
    <location>
        <begin position="144"/>
        <end position="157"/>
    </location>
</feature>